<feature type="compositionally biased region" description="Low complexity" evidence="1">
    <location>
        <begin position="280"/>
        <end position="292"/>
    </location>
</feature>
<dbReference type="GO" id="GO:0000209">
    <property type="term" value="P:protein polyubiquitination"/>
    <property type="evidence" value="ECO:0007669"/>
    <property type="project" value="TreeGrafter"/>
</dbReference>
<evidence type="ECO:0000256" key="1">
    <source>
        <dbReference type="SAM" id="MobiDB-lite"/>
    </source>
</evidence>
<feature type="compositionally biased region" description="Basic and acidic residues" evidence="1">
    <location>
        <begin position="497"/>
        <end position="513"/>
    </location>
</feature>
<protein>
    <submittedName>
        <fullName evidence="2">HECT-like ubiquitin-conjugating enzyme-binding-domain-containing protein</fullName>
    </submittedName>
</protein>
<reference evidence="2 3" key="1">
    <citation type="submission" date="2019-01" db="EMBL/GenBank/DDBJ databases">
        <title>Draft genome sequences of three monokaryotic isolates of the white-rot basidiomycete fungus Dichomitus squalens.</title>
        <authorList>
            <consortium name="DOE Joint Genome Institute"/>
            <person name="Lopez S.C."/>
            <person name="Andreopoulos B."/>
            <person name="Pangilinan J."/>
            <person name="Lipzen A."/>
            <person name="Riley R."/>
            <person name="Ahrendt S."/>
            <person name="Ng V."/>
            <person name="Barry K."/>
            <person name="Daum C."/>
            <person name="Grigoriev I.V."/>
            <person name="Hilden K.S."/>
            <person name="Makela M.R."/>
            <person name="de Vries R.P."/>
        </authorList>
    </citation>
    <scope>NUCLEOTIDE SEQUENCE [LARGE SCALE GENOMIC DNA]</scope>
    <source>
        <strain evidence="2 3">CBS 464.89</strain>
    </source>
</reference>
<evidence type="ECO:0000313" key="2">
    <source>
        <dbReference type="EMBL" id="TBU60099.1"/>
    </source>
</evidence>
<accession>A0A4Q9PZK4</accession>
<name>A0A4Q9PZK4_9APHY</name>
<dbReference type="Pfam" id="PF09814">
    <property type="entry name" value="HECT_2"/>
    <property type="match status" value="1"/>
</dbReference>
<dbReference type="GO" id="GO:0043161">
    <property type="term" value="P:proteasome-mediated ubiquitin-dependent protein catabolic process"/>
    <property type="evidence" value="ECO:0007669"/>
    <property type="project" value="TreeGrafter"/>
</dbReference>
<keyword evidence="3" id="KW-1185">Reference proteome</keyword>
<feature type="region of interest" description="Disordered" evidence="1">
    <location>
        <begin position="115"/>
        <end position="139"/>
    </location>
</feature>
<feature type="region of interest" description="Disordered" evidence="1">
    <location>
        <begin position="256"/>
        <end position="295"/>
    </location>
</feature>
<feature type="compositionally biased region" description="Polar residues" evidence="1">
    <location>
        <begin position="669"/>
        <end position="680"/>
    </location>
</feature>
<gene>
    <name evidence="2" type="ORF">BD310DRAFT_976067</name>
</gene>
<dbReference type="GO" id="GO:0030332">
    <property type="term" value="F:cyclin binding"/>
    <property type="evidence" value="ECO:0007669"/>
    <property type="project" value="TreeGrafter"/>
</dbReference>
<dbReference type="GO" id="GO:0031624">
    <property type="term" value="F:ubiquitin conjugating enzyme binding"/>
    <property type="evidence" value="ECO:0007669"/>
    <property type="project" value="TreeGrafter"/>
</dbReference>
<feature type="compositionally biased region" description="Basic and acidic residues" evidence="1">
    <location>
        <begin position="685"/>
        <end position="694"/>
    </location>
</feature>
<evidence type="ECO:0000313" key="3">
    <source>
        <dbReference type="Proteomes" id="UP000292082"/>
    </source>
</evidence>
<feature type="compositionally biased region" description="Basic residues" evidence="1">
    <location>
        <begin position="647"/>
        <end position="656"/>
    </location>
</feature>
<dbReference type="Proteomes" id="UP000292082">
    <property type="component" value="Unassembled WGS sequence"/>
</dbReference>
<feature type="compositionally biased region" description="Basic and acidic residues" evidence="1">
    <location>
        <begin position="400"/>
        <end position="410"/>
    </location>
</feature>
<dbReference type="GO" id="GO:0005634">
    <property type="term" value="C:nucleus"/>
    <property type="evidence" value="ECO:0007669"/>
    <property type="project" value="TreeGrafter"/>
</dbReference>
<dbReference type="AlphaFoldDB" id="A0A4Q9PZK4"/>
<proteinExistence type="predicted"/>
<dbReference type="GO" id="GO:0006513">
    <property type="term" value="P:protein monoubiquitination"/>
    <property type="evidence" value="ECO:0007669"/>
    <property type="project" value="TreeGrafter"/>
</dbReference>
<dbReference type="STRING" id="114155.A0A4Q9PZK4"/>
<feature type="region of interest" description="Disordered" evidence="1">
    <location>
        <begin position="474"/>
        <end position="513"/>
    </location>
</feature>
<dbReference type="GO" id="GO:0051865">
    <property type="term" value="P:protein autoubiquitination"/>
    <property type="evidence" value="ECO:0007669"/>
    <property type="project" value="TreeGrafter"/>
</dbReference>
<feature type="compositionally biased region" description="Polar residues" evidence="1">
    <location>
        <begin position="50"/>
        <end position="63"/>
    </location>
</feature>
<dbReference type="GO" id="GO:0061630">
    <property type="term" value="F:ubiquitin protein ligase activity"/>
    <property type="evidence" value="ECO:0007669"/>
    <property type="project" value="TreeGrafter"/>
</dbReference>
<dbReference type="PANTHER" id="PTHR31531:SF2">
    <property type="entry name" value="E3 UBIQUITIN-PROTEIN LIGASE E3D"/>
    <property type="match status" value="1"/>
</dbReference>
<dbReference type="GO" id="GO:0000151">
    <property type="term" value="C:ubiquitin ligase complex"/>
    <property type="evidence" value="ECO:0007669"/>
    <property type="project" value="TreeGrafter"/>
</dbReference>
<dbReference type="InterPro" id="IPR019193">
    <property type="entry name" value="UBQ-conj_enz_E2-bd_prot"/>
</dbReference>
<feature type="region of interest" description="Disordered" evidence="1">
    <location>
        <begin position="355"/>
        <end position="433"/>
    </location>
</feature>
<sequence length="1109" mass="121789">MATLTRTRPTFQVEDAPEADVEARRPLHLDIPTPFPQLVHSAGQRRSDVKTSSNGLDTPQTTEGTREAGESVGAGTAAEAPRTDEQTEATDELASSILNVQKSCLTTLNDLLSTSSNWRPIIPDRRHSMPSPRSPHTATSPLALFASIAAASSSSTSPSAATFSPSSSSPTPLQTLVLNLRAQEQGAGPSENVDTVMVERVPTADLADEPALVRELQQRVGRLALTRSTLSAHDAALARALVSLVAQFSRLAALHAPSSHAGAKSPTALPRTMSWGNTPAESASASTSASASGGDPLARLQRQITDLQLVRGSEDGGGSEPKPAVQAVETALLWTRVDQEFDRILELAVDPESGDAGLVYGEQESDRDHLPPEYEPGTYDPFASDAELPIYDAGDYDGAGSDKEKGSPERSHHHRLREREREREREGGGMSEKMRMDLEAVALAIDRLYVVAPQLHDQRVELKKSKREQLEKMERARLASSSRLKELSQASASASGKGKEAEKQRVRPGKERAREELELERMVELIGRASERKLVDQAVVLDGGMEAKLERARQRDQEKREAFVTRLARHSDAGRLHSQEAVLAKKKFKDPDAMLTLPEFIREGVPQEVQLQMQINDARAMLSLPEFVREPVPEHIQPAAPPPTPISRRKSFRQLRSRSLSAPPLAWLLNQSPRSSSPNLPETPEGEKEKEPKKIKLRTKRPGSSSGIVAPPLPVQSTAGLDVHYVAEYHETLQHILVFLNVQGMTPGANLEAEVVPVSESSTGERSRLLLRCGASTSPLLTLPAPVPPGVKEVKVVGQYYEVKLPVVSPPTSPFDTPPAILDATQLLSTAPTSFVCAACSLPLVQASKLHEYRDLPSEHWAELVDAWMCHSDQRLHEHVKKHSVQGFWPQEGEALVGGSYILFEESAVVQNNVWPASEDDHKDDGWRRTRCICGAIIGRCQDRPSPDGHGPLVYRLAKYAVRPMNANASPAKLPLSAFIAEDMNEFVHAHATYRFVVFDEEEERPRLLIWLFKPSMRLSYAVPTQYVLAKSASVRAGKVLFRILGTAAAYSDLDGLLKRYPGFPQAEHLYYPRSICRRLAALLMESNKAYPENMRRMTGLDVGWLQRA</sequence>
<feature type="region of interest" description="Disordered" evidence="1">
    <location>
        <begin position="634"/>
        <end position="711"/>
    </location>
</feature>
<feature type="compositionally biased region" description="Polar residues" evidence="1">
    <location>
        <begin position="1"/>
        <end position="10"/>
    </location>
</feature>
<dbReference type="PANTHER" id="PTHR31531">
    <property type="entry name" value="E3 UBIQUITIN-PROTEIN LIGASE E3D FAMILY MEMBER"/>
    <property type="match status" value="1"/>
</dbReference>
<feature type="region of interest" description="Disordered" evidence="1">
    <location>
        <begin position="1"/>
        <end position="91"/>
    </location>
</feature>
<organism evidence="2 3">
    <name type="scientific">Dichomitus squalens</name>
    <dbReference type="NCBI Taxonomy" id="114155"/>
    <lineage>
        <taxon>Eukaryota</taxon>
        <taxon>Fungi</taxon>
        <taxon>Dikarya</taxon>
        <taxon>Basidiomycota</taxon>
        <taxon>Agaricomycotina</taxon>
        <taxon>Agaricomycetes</taxon>
        <taxon>Polyporales</taxon>
        <taxon>Polyporaceae</taxon>
        <taxon>Dichomitus</taxon>
    </lineage>
</organism>
<feature type="compositionally biased region" description="Basic and acidic residues" evidence="1">
    <location>
        <begin position="417"/>
        <end position="433"/>
    </location>
</feature>
<dbReference type="EMBL" id="ML145107">
    <property type="protein sequence ID" value="TBU60099.1"/>
    <property type="molecule type" value="Genomic_DNA"/>
</dbReference>
<dbReference type="GO" id="GO:0005829">
    <property type="term" value="C:cytosol"/>
    <property type="evidence" value="ECO:0007669"/>
    <property type="project" value="TreeGrafter"/>
</dbReference>